<evidence type="ECO:0000313" key="1">
    <source>
        <dbReference type="EMBL" id="PLS09558.1"/>
    </source>
</evidence>
<dbReference type="AlphaFoldDB" id="A0A2N5HVK5"/>
<name>A0A2N5HVK5_9BACI</name>
<gene>
    <name evidence="1" type="ORF">CVD27_01570</name>
</gene>
<dbReference type="RefSeq" id="WP_101646142.1">
    <property type="nucleotide sequence ID" value="NZ_PGVE01000012.1"/>
</dbReference>
<dbReference type="PANTHER" id="PTHR38433:SF1">
    <property type="entry name" value="DUF1641 DOMAIN-CONTAINING PROTEIN"/>
    <property type="match status" value="1"/>
</dbReference>
<comment type="caution">
    <text evidence="1">The sequence shown here is derived from an EMBL/GenBank/DDBJ whole genome shotgun (WGS) entry which is preliminary data.</text>
</comment>
<reference evidence="1 2" key="1">
    <citation type="submission" date="2017-11" db="EMBL/GenBank/DDBJ databases">
        <title>Comparitive Functional Genomics of Dry Heat Resistant strains isolated from the Viking Spacecraft.</title>
        <authorList>
            <person name="Seuylemezian A."/>
            <person name="Cooper K."/>
            <person name="Vaishampayan P."/>
        </authorList>
    </citation>
    <scope>NUCLEOTIDE SEQUENCE [LARGE SCALE GENOMIC DNA]</scope>
    <source>
        <strain evidence="1 2">V32-6</strain>
    </source>
</reference>
<dbReference type="OrthoDB" id="147801at2"/>
<evidence type="ECO:0008006" key="3">
    <source>
        <dbReference type="Google" id="ProtNLM"/>
    </source>
</evidence>
<keyword evidence="2" id="KW-1185">Reference proteome</keyword>
<sequence>MAKAITQIREVPHPELEHAQAISEIMNELVENKEVILKTLRIMKGLNDTKVLDAVESMIDQRTEIGAIAIQQVNQPAMRNVIKNGMNAFAFLGSLQPGQLSDVLDGLSHGFKRLAESGQEGKKQSLWQLRKRLWSKEMRAAMTSMVNFMDGLGEVFLRNKRENS</sequence>
<evidence type="ECO:0000313" key="2">
    <source>
        <dbReference type="Proteomes" id="UP000234950"/>
    </source>
</evidence>
<dbReference type="EMBL" id="PGVE01000012">
    <property type="protein sequence ID" value="PLS09558.1"/>
    <property type="molecule type" value="Genomic_DNA"/>
</dbReference>
<accession>A0A2N5HVK5</accession>
<dbReference type="Proteomes" id="UP000234950">
    <property type="component" value="Unassembled WGS sequence"/>
</dbReference>
<proteinExistence type="predicted"/>
<protein>
    <recommendedName>
        <fullName evidence="3">DUF1641 domain-containing protein</fullName>
    </recommendedName>
</protein>
<dbReference type="PANTHER" id="PTHR38433">
    <property type="match status" value="1"/>
</dbReference>
<organism evidence="1 2">
    <name type="scientific">Neobacillus cucumis</name>
    <dbReference type="NCBI Taxonomy" id="1740721"/>
    <lineage>
        <taxon>Bacteria</taxon>
        <taxon>Bacillati</taxon>
        <taxon>Bacillota</taxon>
        <taxon>Bacilli</taxon>
        <taxon>Bacillales</taxon>
        <taxon>Bacillaceae</taxon>
        <taxon>Neobacillus</taxon>
    </lineage>
</organism>